<comment type="caution">
    <text evidence="5">The sequence shown here is derived from an EMBL/GenBank/DDBJ whole genome shotgun (WGS) entry which is preliminary data.</text>
</comment>
<dbReference type="AlphaFoldDB" id="A0AAV5VMX6"/>
<evidence type="ECO:0000313" key="6">
    <source>
        <dbReference type="Proteomes" id="UP001432322"/>
    </source>
</evidence>
<dbReference type="PANTHER" id="PTHR16193">
    <property type="entry name" value="TETRATRICOPEPTIDE REPEAT PROTEIN 27"/>
    <property type="match status" value="1"/>
</dbReference>
<keyword evidence="1" id="KW-0677">Repeat</keyword>
<feature type="repeat" description="TPR" evidence="4">
    <location>
        <begin position="450"/>
        <end position="483"/>
    </location>
</feature>
<dbReference type="Gene3D" id="1.25.40.10">
    <property type="entry name" value="Tetratricopeptide repeat domain"/>
    <property type="match status" value="2"/>
</dbReference>
<dbReference type="Proteomes" id="UP001432322">
    <property type="component" value="Unassembled WGS sequence"/>
</dbReference>
<evidence type="ECO:0008006" key="7">
    <source>
        <dbReference type="Google" id="ProtNLM"/>
    </source>
</evidence>
<feature type="repeat" description="TPR" evidence="4">
    <location>
        <begin position="518"/>
        <end position="551"/>
    </location>
</feature>
<accession>A0AAV5VMX6</accession>
<evidence type="ECO:0000313" key="5">
    <source>
        <dbReference type="EMBL" id="GMT20035.1"/>
    </source>
</evidence>
<protein>
    <recommendedName>
        <fullName evidence="7">Tetratricopeptide repeat protein 27</fullName>
    </recommendedName>
</protein>
<dbReference type="InterPro" id="IPR019734">
    <property type="entry name" value="TPR_rpt"/>
</dbReference>
<name>A0AAV5VMX6_9BILA</name>
<dbReference type="SMART" id="SM00028">
    <property type="entry name" value="TPR"/>
    <property type="match status" value="4"/>
</dbReference>
<sequence>LQMDRVPKVTSEADLAALIDSLNESEREGLAERLIELCLAANCTGHVAATTSDYLESAAREALSFGLNKPAAGSRCLGAVVVLGCLFPSSTEVSAAESTRKLLLHVRYLLLWQLVLAEPAVELKKRLEEMMSVIDGLSLSTKDRVVINLEMYHGWMRYYERDRASDALSAALAASGLQLELTGRMGKRTRYQQKELAQLVLDLKSSSAYGALSAEEEDCDEEKDVPVNVTNQDDTLLQRVTLTGEDTASGPPPPLTSIHLALLLAACSHERQTEHHDELRLEKCDAYLEQVICRRRCWSAQAAALALRASLESSSKRRVERACQQMEHLVHLQMAVEPALHDASRLLERAQLALATGVSPVWRMREAHARILISLGCVPEALLVFEALEEWDQVVECYKRLGQLEKAEGLLRRLLEERREVADILCSLGDITNKREYYDRAITCSSDRSARAHRSLGMLYLNDRKHADAYTHFKRSLELQPIQLGVWFNAGHCAWKDERFQEAVSAYHRCTSLEPEHFEAWNNLAAAYTRMGQKERAARILFEALKFNYEHANVWENYMLLCVDCQNQRGALLALDRLADLKKKVEDDEALEALVEQIALIDDDMIRRETRESACKTFGHLAASQQLSGRQWRAYAKLRQPTESGESDADKYTTLMEKAASAFNGVPKWERDSSATLRVLESALTLARHRIACGTASEAATNQARVRVRMSLRQIVTLLDKAVNDGFDLSEEVQKGLEETRELLSSVV</sequence>
<evidence type="ECO:0000256" key="4">
    <source>
        <dbReference type="PROSITE-ProRule" id="PRU00339"/>
    </source>
</evidence>
<dbReference type="InterPro" id="IPR011990">
    <property type="entry name" value="TPR-like_helical_dom_sf"/>
</dbReference>
<feature type="non-terminal residue" evidence="5">
    <location>
        <position position="1"/>
    </location>
</feature>
<dbReference type="SUPFAM" id="SSF48452">
    <property type="entry name" value="TPR-like"/>
    <property type="match status" value="1"/>
</dbReference>
<keyword evidence="6" id="KW-1185">Reference proteome</keyword>
<keyword evidence="2 4" id="KW-0802">TPR repeat</keyword>
<dbReference type="EMBL" id="BTSY01000003">
    <property type="protein sequence ID" value="GMT20035.1"/>
    <property type="molecule type" value="Genomic_DNA"/>
</dbReference>
<reference evidence="5" key="1">
    <citation type="submission" date="2023-10" db="EMBL/GenBank/DDBJ databases">
        <title>Genome assembly of Pristionchus species.</title>
        <authorList>
            <person name="Yoshida K."/>
            <person name="Sommer R.J."/>
        </authorList>
    </citation>
    <scope>NUCLEOTIDE SEQUENCE</scope>
    <source>
        <strain evidence="5">RS5133</strain>
    </source>
</reference>
<proteinExistence type="inferred from homology"/>
<dbReference type="Pfam" id="PF14559">
    <property type="entry name" value="TPR_19"/>
    <property type="match status" value="1"/>
</dbReference>
<evidence type="ECO:0000256" key="3">
    <source>
        <dbReference type="ARBA" id="ARBA00024020"/>
    </source>
</evidence>
<dbReference type="PROSITE" id="PS50005">
    <property type="entry name" value="TPR"/>
    <property type="match status" value="3"/>
</dbReference>
<dbReference type="InterPro" id="IPR044244">
    <property type="entry name" value="TTC27/Emw1"/>
</dbReference>
<organism evidence="5 6">
    <name type="scientific">Pristionchus fissidentatus</name>
    <dbReference type="NCBI Taxonomy" id="1538716"/>
    <lineage>
        <taxon>Eukaryota</taxon>
        <taxon>Metazoa</taxon>
        <taxon>Ecdysozoa</taxon>
        <taxon>Nematoda</taxon>
        <taxon>Chromadorea</taxon>
        <taxon>Rhabditida</taxon>
        <taxon>Rhabditina</taxon>
        <taxon>Diplogasteromorpha</taxon>
        <taxon>Diplogasteroidea</taxon>
        <taxon>Neodiplogasteridae</taxon>
        <taxon>Pristionchus</taxon>
    </lineage>
</organism>
<comment type="similarity">
    <text evidence="3">Belongs to the TTC27 family.</text>
</comment>
<evidence type="ECO:0000256" key="1">
    <source>
        <dbReference type="ARBA" id="ARBA00022737"/>
    </source>
</evidence>
<feature type="repeat" description="TPR" evidence="4">
    <location>
        <begin position="484"/>
        <end position="517"/>
    </location>
</feature>
<dbReference type="PANTHER" id="PTHR16193:SF0">
    <property type="entry name" value="TETRATRICOPEPTIDE REPEAT PROTEIN 27"/>
    <property type="match status" value="1"/>
</dbReference>
<evidence type="ECO:0000256" key="2">
    <source>
        <dbReference type="ARBA" id="ARBA00022803"/>
    </source>
</evidence>
<gene>
    <name evidence="5" type="ORF">PFISCL1PPCAC_11332</name>
</gene>